<gene>
    <name evidence="1" type="ORF">F0U60_30390</name>
</gene>
<sequence>MARVLPFSALLPALESHLSADEEGCPFNAPPRSSFIRPLLDRVDPTAELGRLRAAGSVLRDTRPALYLAEVYSQAGGLGGPPVRFLLCGLSPDSAEPLETEPYRPRSAQVEPAVTLAADDHGVLRALLAEAAERSSVVWQGTFEDAPVSLRRIEPSPVARRIQAVLDEAPLRPLAELDERRPSLAAIVPLSDPGLHFEPVHRAIQGLETFEEETFLALVTAYARIYDLEEPLTSPRGVALANERLATLVRGHHAVLLVLPGGRGKILRFRQGLDLAHLKGAPRNPTLRSLDLALLNALVLRTVLGIKDPEDPGHPQVFAVQGLESLVRGVHGGMFQVGFALNPPPLWEVRAVMEAAQTLPPKTLRVEPAPPAGLLFLDPEA</sequence>
<name>A0ABY9WXW9_9BACT</name>
<dbReference type="InterPro" id="IPR008323">
    <property type="entry name" value="UCP033563"/>
</dbReference>
<evidence type="ECO:0000313" key="1">
    <source>
        <dbReference type="EMBL" id="WNG47973.1"/>
    </source>
</evidence>
<dbReference type="PANTHER" id="PTHR36454:SF1">
    <property type="entry name" value="DUF1015 DOMAIN-CONTAINING PROTEIN"/>
    <property type="match status" value="1"/>
</dbReference>
<accession>A0ABY9WXW9</accession>
<keyword evidence="2" id="KW-1185">Reference proteome</keyword>
<dbReference type="EMBL" id="CP043494">
    <property type="protein sequence ID" value="WNG47973.1"/>
    <property type="molecule type" value="Genomic_DNA"/>
</dbReference>
<dbReference type="Proteomes" id="UP001611383">
    <property type="component" value="Chromosome"/>
</dbReference>
<reference evidence="1 2" key="1">
    <citation type="submission" date="2019-08" db="EMBL/GenBank/DDBJ databases">
        <title>Archangium and Cystobacter genomes.</title>
        <authorList>
            <person name="Chen I.-C.K."/>
            <person name="Wielgoss S."/>
        </authorList>
    </citation>
    <scope>NUCLEOTIDE SEQUENCE [LARGE SCALE GENOMIC DNA]</scope>
    <source>
        <strain evidence="1 2">Cbm 6</strain>
    </source>
</reference>
<evidence type="ECO:0000313" key="2">
    <source>
        <dbReference type="Proteomes" id="UP001611383"/>
    </source>
</evidence>
<dbReference type="Pfam" id="PF06245">
    <property type="entry name" value="DUF1015"/>
    <property type="match status" value="1"/>
</dbReference>
<proteinExistence type="predicted"/>
<organism evidence="1 2">
    <name type="scientific">Archangium minus</name>
    <dbReference type="NCBI Taxonomy" id="83450"/>
    <lineage>
        <taxon>Bacteria</taxon>
        <taxon>Pseudomonadati</taxon>
        <taxon>Myxococcota</taxon>
        <taxon>Myxococcia</taxon>
        <taxon>Myxococcales</taxon>
        <taxon>Cystobacterineae</taxon>
        <taxon>Archangiaceae</taxon>
        <taxon>Archangium</taxon>
    </lineage>
</organism>
<protein>
    <submittedName>
        <fullName evidence="1">DUF1015 domain-containing protein</fullName>
    </submittedName>
</protein>
<dbReference type="PANTHER" id="PTHR36454">
    <property type="entry name" value="LMO2823 PROTEIN"/>
    <property type="match status" value="1"/>
</dbReference>
<dbReference type="RefSeq" id="WP_395804905.1">
    <property type="nucleotide sequence ID" value="NZ_CP043494.1"/>
</dbReference>